<evidence type="ECO:0000256" key="4">
    <source>
        <dbReference type="PROSITE-ProRule" id="PRU00473"/>
    </source>
</evidence>
<dbReference type="InterPro" id="IPR036737">
    <property type="entry name" value="OmpA-like_sf"/>
</dbReference>
<dbReference type="AlphaFoldDB" id="A0A444IYV7"/>
<evidence type="ECO:0000313" key="7">
    <source>
        <dbReference type="Proteomes" id="UP000287853"/>
    </source>
</evidence>
<dbReference type="Proteomes" id="UP000287853">
    <property type="component" value="Unassembled WGS sequence"/>
</dbReference>
<comment type="caution">
    <text evidence="6">The sequence shown here is derived from an EMBL/GenBank/DDBJ whole genome shotgun (WGS) entry which is preliminary data.</text>
</comment>
<dbReference type="InterPro" id="IPR006665">
    <property type="entry name" value="OmpA-like"/>
</dbReference>
<evidence type="ECO:0000256" key="1">
    <source>
        <dbReference type="ARBA" id="ARBA00004442"/>
    </source>
</evidence>
<gene>
    <name evidence="6" type="ORF">H206_00390</name>
</gene>
<comment type="subcellular location">
    <subcellularLocation>
        <location evidence="1">Cell outer membrane</location>
    </subcellularLocation>
</comment>
<keyword evidence="3" id="KW-0998">Cell outer membrane</keyword>
<organism evidence="6 7">
    <name type="scientific">Candidatus Electrothrix aarhusensis</name>
    <dbReference type="NCBI Taxonomy" id="1859131"/>
    <lineage>
        <taxon>Bacteria</taxon>
        <taxon>Pseudomonadati</taxon>
        <taxon>Thermodesulfobacteriota</taxon>
        <taxon>Desulfobulbia</taxon>
        <taxon>Desulfobulbales</taxon>
        <taxon>Desulfobulbaceae</taxon>
        <taxon>Candidatus Electrothrix</taxon>
    </lineage>
</organism>
<proteinExistence type="predicted"/>
<dbReference type="Gene3D" id="3.30.1330.60">
    <property type="entry name" value="OmpA-like domain"/>
    <property type="match status" value="1"/>
</dbReference>
<dbReference type="SUPFAM" id="SSF103088">
    <property type="entry name" value="OmpA-like"/>
    <property type="match status" value="1"/>
</dbReference>
<dbReference type="Pfam" id="PF00691">
    <property type="entry name" value="OmpA"/>
    <property type="match status" value="1"/>
</dbReference>
<evidence type="ECO:0000259" key="5">
    <source>
        <dbReference type="PROSITE" id="PS51123"/>
    </source>
</evidence>
<dbReference type="PRINTS" id="PR01021">
    <property type="entry name" value="OMPADOMAIN"/>
</dbReference>
<dbReference type="PANTHER" id="PTHR30329:SF21">
    <property type="entry name" value="LIPOPROTEIN YIAD-RELATED"/>
    <property type="match status" value="1"/>
</dbReference>
<keyword evidence="7" id="KW-1185">Reference proteome</keyword>
<accession>A0A444IYV7</accession>
<dbReference type="InterPro" id="IPR006664">
    <property type="entry name" value="OMP_bac"/>
</dbReference>
<keyword evidence="2 4" id="KW-0472">Membrane</keyword>
<dbReference type="PROSITE" id="PS51123">
    <property type="entry name" value="OMPA_2"/>
    <property type="match status" value="1"/>
</dbReference>
<sequence length="374" mass="42543">MTSRRIQGLKVLLFSLIILSMLPVTVIAGGRKPHSKPIPPKKKPVLRSDAMVKAPPKYIRMADNFFVFYDPSTAMAVPYKNTGMTRLEMSKQILLKSNAAMPDLRWQTGLYPHWKNVMWLPASPGSFHPYYVLQNYDKDKFASALGKLPVMSSGPPMLQMSLMKLEYLLGLPGRTEVFLFTNGEDARFKGVDEPAPLAQAEMLARNYDICFTIISSATTPKADRRLHKIAAVNDCSQVVDFDTVAAHPEYLFGRLYMTPDGLFENVLFAFDKANIRKKHRKTLKRLGKYLLENPTHYAVLSGFCDIIGPEKYNMRLSQRRAESAQKYLLNHFPALTKERILLYWYGYAHPVASNKTAAGRRLNRRATIMIRKGF</sequence>
<evidence type="ECO:0000313" key="6">
    <source>
        <dbReference type="EMBL" id="RWX46098.1"/>
    </source>
</evidence>
<reference evidence="6 7" key="1">
    <citation type="submission" date="2017-01" db="EMBL/GenBank/DDBJ databases">
        <title>The cable genome- insights into the physiology and evolution of filamentous bacteria capable of sulfide oxidation via long distance electron transfer.</title>
        <authorList>
            <person name="Schreiber L."/>
            <person name="Bjerg J.T."/>
            <person name="Boggild A."/>
            <person name="Van De Vossenberg J."/>
            <person name="Meysman F."/>
            <person name="Nielsen L.P."/>
            <person name="Schramm A."/>
            <person name="Kjeldsen K.U."/>
        </authorList>
    </citation>
    <scope>NUCLEOTIDE SEQUENCE [LARGE SCALE GENOMIC DNA]</scope>
    <source>
        <strain evidence="6">MCF</strain>
    </source>
</reference>
<dbReference type="EMBL" id="MTKO01000069">
    <property type="protein sequence ID" value="RWX46098.1"/>
    <property type="molecule type" value="Genomic_DNA"/>
</dbReference>
<protein>
    <submittedName>
        <fullName evidence="6">OmpA-OmpF porin, OOP family</fullName>
    </submittedName>
</protein>
<dbReference type="CDD" id="cd07185">
    <property type="entry name" value="OmpA_C-like"/>
    <property type="match status" value="1"/>
</dbReference>
<evidence type="ECO:0000256" key="2">
    <source>
        <dbReference type="ARBA" id="ARBA00023136"/>
    </source>
</evidence>
<dbReference type="PANTHER" id="PTHR30329">
    <property type="entry name" value="STATOR ELEMENT OF FLAGELLAR MOTOR COMPLEX"/>
    <property type="match status" value="1"/>
</dbReference>
<dbReference type="InterPro" id="IPR050330">
    <property type="entry name" value="Bact_OuterMem_StrucFunc"/>
</dbReference>
<name>A0A444IYV7_9BACT</name>
<dbReference type="GO" id="GO:0009279">
    <property type="term" value="C:cell outer membrane"/>
    <property type="evidence" value="ECO:0007669"/>
    <property type="project" value="UniProtKB-SubCell"/>
</dbReference>
<feature type="domain" description="OmpA-like" evidence="5">
    <location>
        <begin position="256"/>
        <end position="374"/>
    </location>
</feature>
<evidence type="ECO:0000256" key="3">
    <source>
        <dbReference type="ARBA" id="ARBA00023237"/>
    </source>
</evidence>